<proteinExistence type="predicted"/>
<feature type="compositionally biased region" description="Polar residues" evidence="1">
    <location>
        <begin position="1"/>
        <end position="11"/>
    </location>
</feature>
<feature type="compositionally biased region" description="Low complexity" evidence="1">
    <location>
        <begin position="101"/>
        <end position="113"/>
    </location>
</feature>
<evidence type="ECO:0000313" key="3">
    <source>
        <dbReference type="Proteomes" id="UP001163846"/>
    </source>
</evidence>
<evidence type="ECO:0000256" key="1">
    <source>
        <dbReference type="SAM" id="MobiDB-lite"/>
    </source>
</evidence>
<feature type="compositionally biased region" description="Acidic residues" evidence="1">
    <location>
        <begin position="73"/>
        <end position="93"/>
    </location>
</feature>
<feature type="region of interest" description="Disordered" evidence="1">
    <location>
        <begin position="1"/>
        <end position="122"/>
    </location>
</feature>
<name>A0AA38NVT4_9AGAR</name>
<organism evidence="2 3">
    <name type="scientific">Lentinula raphanica</name>
    <dbReference type="NCBI Taxonomy" id="153919"/>
    <lineage>
        <taxon>Eukaryota</taxon>
        <taxon>Fungi</taxon>
        <taxon>Dikarya</taxon>
        <taxon>Basidiomycota</taxon>
        <taxon>Agaricomycotina</taxon>
        <taxon>Agaricomycetes</taxon>
        <taxon>Agaricomycetidae</taxon>
        <taxon>Agaricales</taxon>
        <taxon>Marasmiineae</taxon>
        <taxon>Omphalotaceae</taxon>
        <taxon>Lentinula</taxon>
    </lineage>
</organism>
<dbReference type="EMBL" id="MU807476">
    <property type="protein sequence ID" value="KAJ3831433.1"/>
    <property type="molecule type" value="Genomic_DNA"/>
</dbReference>
<dbReference type="AlphaFoldDB" id="A0AA38NVT4"/>
<comment type="caution">
    <text evidence="2">The sequence shown here is derived from an EMBL/GenBank/DDBJ whole genome shotgun (WGS) entry which is preliminary data.</text>
</comment>
<sequence>MHISNSKSASPRTVLERAQVVASSSDVETYPEPPRIEPDLESLSRLINTDDLTQDEDEALPEDGIDSLMAEGIGEDDMDDMDNVSEDEEEEEFGDNHEHGQQSQSQDASAQQQQKKKRIRKPYPTWFRAALDEVLSQIKADHTSLAG</sequence>
<accession>A0AA38NVT4</accession>
<dbReference type="Proteomes" id="UP001163846">
    <property type="component" value="Unassembled WGS sequence"/>
</dbReference>
<keyword evidence="3" id="KW-1185">Reference proteome</keyword>
<evidence type="ECO:0000313" key="2">
    <source>
        <dbReference type="EMBL" id="KAJ3831433.1"/>
    </source>
</evidence>
<protein>
    <submittedName>
        <fullName evidence="2">Uncharacterized protein</fullName>
    </submittedName>
</protein>
<reference evidence="2" key="1">
    <citation type="submission" date="2022-08" db="EMBL/GenBank/DDBJ databases">
        <authorList>
            <consortium name="DOE Joint Genome Institute"/>
            <person name="Min B."/>
            <person name="Riley R."/>
            <person name="Sierra-Patev S."/>
            <person name="Naranjo-Ortiz M."/>
            <person name="Looney B."/>
            <person name="Konkel Z."/>
            <person name="Slot J.C."/>
            <person name="Sakamoto Y."/>
            <person name="Steenwyk J.L."/>
            <person name="Rokas A."/>
            <person name="Carro J."/>
            <person name="Camarero S."/>
            <person name="Ferreira P."/>
            <person name="Molpeceres G."/>
            <person name="Ruiz-Duenas F.J."/>
            <person name="Serrano A."/>
            <person name="Henrissat B."/>
            <person name="Drula E."/>
            <person name="Hughes K.W."/>
            <person name="Mata J.L."/>
            <person name="Ishikawa N.K."/>
            <person name="Vargas-Isla R."/>
            <person name="Ushijima S."/>
            <person name="Smith C.A."/>
            <person name="Ahrendt S."/>
            <person name="Andreopoulos W."/>
            <person name="He G."/>
            <person name="Labutti K."/>
            <person name="Lipzen A."/>
            <person name="Ng V."/>
            <person name="Sandor L."/>
            <person name="Barry K."/>
            <person name="Martinez A.T."/>
            <person name="Xiao Y."/>
            <person name="Gibbons J.G."/>
            <person name="Terashima K."/>
            <person name="Hibbett D.S."/>
            <person name="Grigoriev I.V."/>
        </authorList>
    </citation>
    <scope>NUCLEOTIDE SEQUENCE</scope>
    <source>
        <strain evidence="2">TFB9207</strain>
    </source>
</reference>
<feature type="compositionally biased region" description="Acidic residues" evidence="1">
    <location>
        <begin position="52"/>
        <end position="65"/>
    </location>
</feature>
<gene>
    <name evidence="2" type="ORF">F5878DRAFT_667557</name>
</gene>